<dbReference type="GO" id="GO:0000725">
    <property type="term" value="P:recombinational repair"/>
    <property type="evidence" value="ECO:0007669"/>
    <property type="project" value="TreeGrafter"/>
</dbReference>
<evidence type="ECO:0000256" key="11">
    <source>
        <dbReference type="PROSITE-ProRule" id="PRU00560"/>
    </source>
</evidence>
<evidence type="ECO:0000256" key="3">
    <source>
        <dbReference type="ARBA" id="ARBA00022801"/>
    </source>
</evidence>
<evidence type="ECO:0000256" key="6">
    <source>
        <dbReference type="ARBA" id="ARBA00023125"/>
    </source>
</evidence>
<comment type="similarity">
    <text evidence="1">Belongs to the helicase family. UvrD subfamily.</text>
</comment>
<evidence type="ECO:0000256" key="4">
    <source>
        <dbReference type="ARBA" id="ARBA00022806"/>
    </source>
</evidence>
<dbReference type="GO" id="GO:0005524">
    <property type="term" value="F:ATP binding"/>
    <property type="evidence" value="ECO:0007669"/>
    <property type="project" value="UniProtKB-UniRule"/>
</dbReference>
<evidence type="ECO:0000256" key="7">
    <source>
        <dbReference type="ARBA" id="ARBA00023235"/>
    </source>
</evidence>
<dbReference type="PROSITE" id="PS51198">
    <property type="entry name" value="UVRD_HELICASE_ATP_BIND"/>
    <property type="match status" value="1"/>
</dbReference>
<keyword evidence="2 11" id="KW-0547">Nucleotide-binding</keyword>
<proteinExistence type="inferred from homology"/>
<dbReference type="Proteomes" id="UP000229526">
    <property type="component" value="Unassembled WGS sequence"/>
</dbReference>
<name>A0A2H0UKD8_9BACT</name>
<keyword evidence="4 11" id="KW-0347">Helicase</keyword>
<dbReference type="Gene3D" id="3.30.160.800">
    <property type="match status" value="1"/>
</dbReference>
<evidence type="ECO:0000259" key="13">
    <source>
        <dbReference type="PROSITE" id="PS51217"/>
    </source>
</evidence>
<dbReference type="Gene3D" id="1.10.486.10">
    <property type="entry name" value="PCRA, domain 4"/>
    <property type="match status" value="2"/>
</dbReference>
<evidence type="ECO:0000256" key="8">
    <source>
        <dbReference type="ARBA" id="ARBA00034617"/>
    </source>
</evidence>
<sequence>MDLNERQKQAVEHPGGPLLIAAGAGSGKTRALTARLRLLIQKGVPAHEIIAITFTNKAAKEMRERVFGVSTPAAWSPTFPVPGTPFLGTFHSLGARFLKQEIEAVGSRNRNFSIVDSDGSLSIIKKILKDMDIPADKFNPRVAQSRISRIKSELESVSELASSGEWFDGLVAELYGKYEARLEAHNAFDFDDLLEKIVRLFKNNKQVREKYQKLFSHLLVDEYQDVNTVQYQLIRILVEKHKNITVVGDDSQAIYGFRLADFRNFLNFSTDWPEATVIKLEQNYRSTSTIIEASNAVIENNKVRTPKRLWTDRGAGEPIQMVAAVDPDIEATWVAHEIQDIRDKEPLAGIAILYRTNAQSRAPEQALISENIRYKIYGGFKFYDRKEVKDVLAVLRIALNHDDLLATERLEKAFGKRVGQPLVEAITRQSAEQAPVDLINWFLRESEYPEFLERKTDNAQERLENIAELTVFASRFKSLEEFLERISLLEATDDIKETKEGERPPVLMMSIHMSKGLEFDYVFLIGCNEGILPHERCMSKEEDVEEERRLMYVAMTRARKVLYLLYQSFPSRFLREVPREYYDFISPTGTCNELPDESDVWIEE</sequence>
<evidence type="ECO:0000313" key="15">
    <source>
        <dbReference type="Proteomes" id="UP000229526"/>
    </source>
</evidence>
<dbReference type="InterPro" id="IPR000212">
    <property type="entry name" value="DNA_helicase_UvrD/REP"/>
</dbReference>
<dbReference type="Pfam" id="PF13361">
    <property type="entry name" value="UvrD_C"/>
    <property type="match status" value="2"/>
</dbReference>
<keyword evidence="5 11" id="KW-0067">ATP-binding</keyword>
<dbReference type="CDD" id="cd17932">
    <property type="entry name" value="DEXQc_UvrD"/>
    <property type="match status" value="1"/>
</dbReference>
<evidence type="ECO:0000259" key="12">
    <source>
        <dbReference type="PROSITE" id="PS51198"/>
    </source>
</evidence>
<dbReference type="PROSITE" id="PS51217">
    <property type="entry name" value="UVRD_HELICASE_CTER"/>
    <property type="match status" value="1"/>
</dbReference>
<evidence type="ECO:0000256" key="10">
    <source>
        <dbReference type="ARBA" id="ARBA00048988"/>
    </source>
</evidence>
<comment type="catalytic activity">
    <reaction evidence="10">
        <text>ATP + H2O = ADP + phosphate + H(+)</text>
        <dbReference type="Rhea" id="RHEA:13065"/>
        <dbReference type="ChEBI" id="CHEBI:15377"/>
        <dbReference type="ChEBI" id="CHEBI:15378"/>
        <dbReference type="ChEBI" id="CHEBI:30616"/>
        <dbReference type="ChEBI" id="CHEBI:43474"/>
        <dbReference type="ChEBI" id="CHEBI:456216"/>
        <dbReference type="EC" id="5.6.2.4"/>
    </reaction>
</comment>
<keyword evidence="6" id="KW-0238">DNA-binding</keyword>
<keyword evidence="3 11" id="KW-0378">Hydrolase</keyword>
<dbReference type="EC" id="5.6.2.4" evidence="9"/>
<dbReference type="InterPro" id="IPR027417">
    <property type="entry name" value="P-loop_NTPase"/>
</dbReference>
<dbReference type="GO" id="GO:0016887">
    <property type="term" value="F:ATP hydrolysis activity"/>
    <property type="evidence" value="ECO:0007669"/>
    <property type="project" value="RHEA"/>
</dbReference>
<comment type="catalytic activity">
    <reaction evidence="8">
        <text>Couples ATP hydrolysis with the unwinding of duplex DNA by translocating in the 3'-5' direction.</text>
        <dbReference type="EC" id="5.6.2.4"/>
    </reaction>
</comment>
<dbReference type="SUPFAM" id="SSF52540">
    <property type="entry name" value="P-loop containing nucleoside triphosphate hydrolases"/>
    <property type="match status" value="1"/>
</dbReference>
<gene>
    <name evidence="14" type="ORF">COU11_03400</name>
</gene>
<dbReference type="GO" id="GO:0043138">
    <property type="term" value="F:3'-5' DNA helicase activity"/>
    <property type="evidence" value="ECO:0007669"/>
    <property type="project" value="UniProtKB-EC"/>
</dbReference>
<evidence type="ECO:0000256" key="1">
    <source>
        <dbReference type="ARBA" id="ARBA00009922"/>
    </source>
</evidence>
<dbReference type="CDD" id="cd18807">
    <property type="entry name" value="SF1_C_UvrD"/>
    <property type="match status" value="1"/>
</dbReference>
<protein>
    <recommendedName>
        <fullName evidence="9">DNA 3'-5' helicase</fullName>
        <ecNumber evidence="9">5.6.2.4</ecNumber>
    </recommendedName>
</protein>
<dbReference type="EMBL" id="PFBD01000023">
    <property type="protein sequence ID" value="PIR86873.1"/>
    <property type="molecule type" value="Genomic_DNA"/>
</dbReference>
<reference evidence="15" key="1">
    <citation type="submission" date="2017-09" db="EMBL/GenBank/DDBJ databases">
        <title>Depth-based differentiation of microbial function through sediment-hosted aquifers and enrichment of novel symbionts in the deep terrestrial subsurface.</title>
        <authorList>
            <person name="Probst A.J."/>
            <person name="Ladd B."/>
            <person name="Jarett J.K."/>
            <person name="Geller-Mcgrath D.E."/>
            <person name="Sieber C.M.K."/>
            <person name="Emerson J.B."/>
            <person name="Anantharaman K."/>
            <person name="Thomas B.C."/>
            <person name="Malmstrom R."/>
            <person name="Stieglmeier M."/>
            <person name="Klingl A."/>
            <person name="Woyke T."/>
            <person name="Ryan C.M."/>
            <person name="Banfield J.F."/>
        </authorList>
    </citation>
    <scope>NUCLEOTIDE SEQUENCE [LARGE SCALE GENOMIC DNA]</scope>
</reference>
<dbReference type="GO" id="GO:0003677">
    <property type="term" value="F:DNA binding"/>
    <property type="evidence" value="ECO:0007669"/>
    <property type="project" value="UniProtKB-KW"/>
</dbReference>
<evidence type="ECO:0000256" key="9">
    <source>
        <dbReference type="ARBA" id="ARBA00034808"/>
    </source>
</evidence>
<dbReference type="InterPro" id="IPR014017">
    <property type="entry name" value="DNA_helicase_UvrD-like_C"/>
</dbReference>
<dbReference type="InterPro" id="IPR013986">
    <property type="entry name" value="DExx_box_DNA_helicase_dom_sf"/>
</dbReference>
<evidence type="ECO:0000256" key="5">
    <source>
        <dbReference type="ARBA" id="ARBA00022840"/>
    </source>
</evidence>
<dbReference type="AlphaFoldDB" id="A0A2H0UKD8"/>
<keyword evidence="7" id="KW-0413">Isomerase</keyword>
<dbReference type="PANTHER" id="PTHR11070">
    <property type="entry name" value="UVRD / RECB / PCRA DNA HELICASE FAMILY MEMBER"/>
    <property type="match status" value="1"/>
</dbReference>
<evidence type="ECO:0000256" key="2">
    <source>
        <dbReference type="ARBA" id="ARBA00022741"/>
    </source>
</evidence>
<dbReference type="Pfam" id="PF00580">
    <property type="entry name" value="UvrD-helicase"/>
    <property type="match status" value="1"/>
</dbReference>
<feature type="domain" description="UvrD-like helicase C-terminal" evidence="13">
    <location>
        <begin position="288"/>
        <end position="516"/>
    </location>
</feature>
<comment type="caution">
    <text evidence="14">The sequence shown here is derived from an EMBL/GenBank/DDBJ whole genome shotgun (WGS) entry which is preliminary data.</text>
</comment>
<dbReference type="PANTHER" id="PTHR11070:SF2">
    <property type="entry name" value="ATP-DEPENDENT DNA HELICASE SRS2"/>
    <property type="match status" value="1"/>
</dbReference>
<evidence type="ECO:0000313" key="14">
    <source>
        <dbReference type="EMBL" id="PIR86873.1"/>
    </source>
</evidence>
<feature type="binding site" evidence="11">
    <location>
        <begin position="22"/>
        <end position="29"/>
    </location>
    <ligand>
        <name>ATP</name>
        <dbReference type="ChEBI" id="CHEBI:30616"/>
    </ligand>
</feature>
<feature type="domain" description="UvrD-like helicase ATP-binding" evidence="12">
    <location>
        <begin position="1"/>
        <end position="287"/>
    </location>
</feature>
<dbReference type="Gene3D" id="1.10.10.160">
    <property type="match status" value="1"/>
</dbReference>
<dbReference type="InterPro" id="IPR014016">
    <property type="entry name" value="UvrD-like_ATP-bd"/>
</dbReference>
<dbReference type="Gene3D" id="3.40.50.300">
    <property type="entry name" value="P-loop containing nucleotide triphosphate hydrolases"/>
    <property type="match status" value="2"/>
</dbReference>
<organism evidence="14 15">
    <name type="scientific">Candidatus Harrisonbacteria bacterium CG10_big_fil_rev_8_21_14_0_10_49_15</name>
    <dbReference type="NCBI Taxonomy" id="1974587"/>
    <lineage>
        <taxon>Bacteria</taxon>
        <taxon>Candidatus Harrisoniibacteriota</taxon>
    </lineage>
</organism>
<accession>A0A2H0UKD8</accession>